<proteinExistence type="predicted"/>
<accession>A0A3B0VV11</accession>
<reference evidence="1" key="1">
    <citation type="submission" date="2018-06" db="EMBL/GenBank/DDBJ databases">
        <authorList>
            <person name="Zhirakovskaya E."/>
        </authorList>
    </citation>
    <scope>NUCLEOTIDE SEQUENCE</scope>
</reference>
<dbReference type="EMBL" id="UOEU01000983">
    <property type="protein sequence ID" value="VAW42922.1"/>
    <property type="molecule type" value="Genomic_DNA"/>
</dbReference>
<gene>
    <name evidence="1" type="ORF">MNBD_CHLOROFLEXI01-1962</name>
</gene>
<protein>
    <submittedName>
        <fullName evidence="1">Uncharacterized protein</fullName>
    </submittedName>
</protein>
<sequence length="122" mass="13411">MVLNLATNHKKEIHVGDKAAPMPAGPIVYREDGRIDWNNMWDSFCVLALGGGPSHRAKMLQAPNNPDTSSKTYQFAVAEIRRGIWEVAELTAVPAEPGWLQIGCQSTGQARWLAEAIVEENV</sequence>
<evidence type="ECO:0000313" key="1">
    <source>
        <dbReference type="EMBL" id="VAW42922.1"/>
    </source>
</evidence>
<name>A0A3B0VV11_9ZZZZ</name>
<dbReference type="AlphaFoldDB" id="A0A3B0VV11"/>
<organism evidence="1">
    <name type="scientific">hydrothermal vent metagenome</name>
    <dbReference type="NCBI Taxonomy" id="652676"/>
    <lineage>
        <taxon>unclassified sequences</taxon>
        <taxon>metagenomes</taxon>
        <taxon>ecological metagenomes</taxon>
    </lineage>
</organism>